<comment type="caution">
    <text evidence="3">The sequence shown here is derived from an EMBL/GenBank/DDBJ whole genome shotgun (WGS) entry which is preliminary data.</text>
</comment>
<dbReference type="RefSeq" id="WP_006974026.1">
    <property type="nucleotide sequence ID" value="NZ_ABCS01000057.1"/>
</dbReference>
<evidence type="ECO:0000313" key="4">
    <source>
        <dbReference type="Proteomes" id="UP000005801"/>
    </source>
</evidence>
<proteinExistence type="predicted"/>
<feature type="chain" id="PRO_5002697277" evidence="2">
    <location>
        <begin position="23"/>
        <end position="254"/>
    </location>
</feature>
<evidence type="ECO:0000256" key="1">
    <source>
        <dbReference type="SAM" id="MobiDB-lite"/>
    </source>
</evidence>
<keyword evidence="4" id="KW-1185">Reference proteome</keyword>
<dbReference type="EC" id="2.3.1.41" evidence="3"/>
<dbReference type="Pfam" id="PF11659">
    <property type="entry name" value="DUF3261"/>
    <property type="match status" value="1"/>
</dbReference>
<keyword evidence="2" id="KW-0732">Signal</keyword>
<dbReference type="OrthoDB" id="5516160at2"/>
<keyword evidence="3" id="KW-0012">Acyltransferase</keyword>
<sequence length="254" mass="27814">MTTRPSLRPFALALLFSLPLAAGCTVNVSAGSSSPESGGSSESKGDEARPNNDGSGPVVEDPGQESASQPMELGAYPGELIPTADIGQEFMARQELEGEFNGETFKFSAVLQVKGGVLTVLGLTPMGTKAFILEQEGTEVRFTPLIDRQMPFPPEFVLQDVHRTWLWHARLPWGDRPSEEAPSTEIAGERVSEVWTNGALVRRTFERLDGQPEGSLRVDYIGGHRTGKPAERVVIDNGWFGYRLEIETVEWQKL</sequence>
<dbReference type="EMBL" id="ABCS01000057">
    <property type="protein sequence ID" value="EDM76844.1"/>
    <property type="molecule type" value="Genomic_DNA"/>
</dbReference>
<dbReference type="PROSITE" id="PS51257">
    <property type="entry name" value="PROKAR_LIPOPROTEIN"/>
    <property type="match status" value="1"/>
</dbReference>
<name>A6GBD5_9BACT</name>
<feature type="signal peptide" evidence="2">
    <location>
        <begin position="1"/>
        <end position="22"/>
    </location>
</feature>
<evidence type="ECO:0000256" key="2">
    <source>
        <dbReference type="SAM" id="SignalP"/>
    </source>
</evidence>
<accession>A6GBD5</accession>
<feature type="region of interest" description="Disordered" evidence="1">
    <location>
        <begin position="27"/>
        <end position="77"/>
    </location>
</feature>
<dbReference type="AlphaFoldDB" id="A6GBD5"/>
<gene>
    <name evidence="3" type="ORF">PPSIR1_04528</name>
</gene>
<dbReference type="Proteomes" id="UP000005801">
    <property type="component" value="Unassembled WGS sequence"/>
</dbReference>
<dbReference type="GO" id="GO:0004315">
    <property type="term" value="F:3-oxoacyl-[acyl-carrier-protein] synthase activity"/>
    <property type="evidence" value="ECO:0007669"/>
    <property type="project" value="UniProtKB-EC"/>
</dbReference>
<dbReference type="InterPro" id="IPR021675">
    <property type="entry name" value="DUF3261"/>
</dbReference>
<protein>
    <submittedName>
        <fullName evidence="3">3-oxoacyl-(Acyl carrier protein) synthase</fullName>
        <ecNumber evidence="3">2.3.1.41</ecNumber>
    </submittedName>
</protein>
<keyword evidence="3" id="KW-0808">Transferase</keyword>
<reference evidence="3 4" key="1">
    <citation type="submission" date="2007-06" db="EMBL/GenBank/DDBJ databases">
        <authorList>
            <person name="Shimkets L."/>
            <person name="Ferriera S."/>
            <person name="Johnson J."/>
            <person name="Kravitz S."/>
            <person name="Beeson K."/>
            <person name="Sutton G."/>
            <person name="Rogers Y.-H."/>
            <person name="Friedman R."/>
            <person name="Frazier M."/>
            <person name="Venter J.C."/>
        </authorList>
    </citation>
    <scope>NUCLEOTIDE SEQUENCE [LARGE SCALE GENOMIC DNA]</scope>
    <source>
        <strain evidence="3 4">SIR-1</strain>
    </source>
</reference>
<dbReference type="STRING" id="391625.PPSIR1_04528"/>
<evidence type="ECO:0000313" key="3">
    <source>
        <dbReference type="EMBL" id="EDM76844.1"/>
    </source>
</evidence>
<feature type="compositionally biased region" description="Low complexity" evidence="1">
    <location>
        <begin position="29"/>
        <end position="42"/>
    </location>
</feature>
<organism evidence="3 4">
    <name type="scientific">Plesiocystis pacifica SIR-1</name>
    <dbReference type="NCBI Taxonomy" id="391625"/>
    <lineage>
        <taxon>Bacteria</taxon>
        <taxon>Pseudomonadati</taxon>
        <taxon>Myxococcota</taxon>
        <taxon>Polyangia</taxon>
        <taxon>Nannocystales</taxon>
        <taxon>Nannocystaceae</taxon>
        <taxon>Plesiocystis</taxon>
    </lineage>
</organism>